<reference evidence="1 2" key="1">
    <citation type="journal article" date="2024" name="G3 (Bethesda)">
        <title>Genome assembly of Hibiscus sabdariffa L. provides insights into metabolisms of medicinal natural products.</title>
        <authorList>
            <person name="Kim T."/>
        </authorList>
    </citation>
    <scope>NUCLEOTIDE SEQUENCE [LARGE SCALE GENOMIC DNA]</scope>
    <source>
        <strain evidence="1">TK-2024</strain>
        <tissue evidence="1">Old leaves</tissue>
    </source>
</reference>
<comment type="caution">
    <text evidence="1">The sequence shown here is derived from an EMBL/GenBank/DDBJ whole genome shotgun (WGS) entry which is preliminary data.</text>
</comment>
<name>A0ABR2PYJ8_9ROSI</name>
<evidence type="ECO:0000313" key="1">
    <source>
        <dbReference type="EMBL" id="KAK8993285.1"/>
    </source>
</evidence>
<evidence type="ECO:0000313" key="2">
    <source>
        <dbReference type="Proteomes" id="UP001396334"/>
    </source>
</evidence>
<protein>
    <submittedName>
        <fullName evidence="1">Uncharacterized protein</fullName>
    </submittedName>
</protein>
<organism evidence="1 2">
    <name type="scientific">Hibiscus sabdariffa</name>
    <name type="common">roselle</name>
    <dbReference type="NCBI Taxonomy" id="183260"/>
    <lineage>
        <taxon>Eukaryota</taxon>
        <taxon>Viridiplantae</taxon>
        <taxon>Streptophyta</taxon>
        <taxon>Embryophyta</taxon>
        <taxon>Tracheophyta</taxon>
        <taxon>Spermatophyta</taxon>
        <taxon>Magnoliopsida</taxon>
        <taxon>eudicotyledons</taxon>
        <taxon>Gunneridae</taxon>
        <taxon>Pentapetalae</taxon>
        <taxon>rosids</taxon>
        <taxon>malvids</taxon>
        <taxon>Malvales</taxon>
        <taxon>Malvaceae</taxon>
        <taxon>Malvoideae</taxon>
        <taxon>Hibiscus</taxon>
    </lineage>
</organism>
<dbReference type="Proteomes" id="UP001396334">
    <property type="component" value="Unassembled WGS sequence"/>
</dbReference>
<gene>
    <name evidence="1" type="ORF">V6N11_033386</name>
</gene>
<dbReference type="EMBL" id="JBBPBN010000049">
    <property type="protein sequence ID" value="KAK8993285.1"/>
    <property type="molecule type" value="Genomic_DNA"/>
</dbReference>
<keyword evidence="2" id="KW-1185">Reference proteome</keyword>
<sequence length="366" mass="40972">MSGDSLWAEFRELLVLLERYVGQLPRRDFRASMSTAVVEPQHEACMDEFQVHVMFQIIEQNGGLKENKSKVNGDPGRREGLLHKTNVVNDELVEALEFNEGNVVAIKNGGVVVMEKDSRVLMVGEPIEVGASLCVIEQSNGESLASFMAPFVAQLSGTKPATNSTAVRFSLHDIFQKIGLSSDNSKETSLHAQGEDVPFTGVMVTTDSIKGNSMDTFKPHMQPKEVIDLTLQSVSFIESVRTQFMHNLNLNYVGKNCREDLVSNQWGRTLYMNHGVPRHVTSKYSTVSMNQVFDKDLNVRLGDWNMKLSGLPLFLCTEFMLDQDRNITLVLKSELLQCMVFNSIPDVGSYELVGKIFDPERHCNSD</sequence>
<proteinExistence type="predicted"/>
<accession>A0ABR2PYJ8</accession>